<dbReference type="RefSeq" id="WP_243745923.1">
    <property type="nucleotide sequence ID" value="NZ_SNZH01000001.1"/>
</dbReference>
<organism evidence="4 5">
    <name type="scientific">Tahibacter aquaticus</name>
    <dbReference type="NCBI Taxonomy" id="520092"/>
    <lineage>
        <taxon>Bacteria</taxon>
        <taxon>Pseudomonadati</taxon>
        <taxon>Pseudomonadota</taxon>
        <taxon>Gammaproteobacteria</taxon>
        <taxon>Lysobacterales</taxon>
        <taxon>Rhodanobacteraceae</taxon>
        <taxon>Tahibacter</taxon>
    </lineage>
</organism>
<feature type="transmembrane region" description="Helical" evidence="3">
    <location>
        <begin position="308"/>
        <end position="330"/>
    </location>
</feature>
<keyword evidence="3" id="KW-0812">Transmembrane</keyword>
<feature type="transmembrane region" description="Helical" evidence="3">
    <location>
        <begin position="12"/>
        <end position="30"/>
    </location>
</feature>
<protein>
    <recommendedName>
        <fullName evidence="6">Tetratricopeptide repeat protein</fullName>
    </recommendedName>
</protein>
<dbReference type="PANTHER" id="PTHR44227:SF3">
    <property type="entry name" value="PROTEIN O-MANNOSYL-TRANSFERASE TMTC4"/>
    <property type="match status" value="1"/>
</dbReference>
<keyword evidence="2" id="KW-0802">TPR repeat</keyword>
<feature type="transmembrane region" description="Helical" evidence="3">
    <location>
        <begin position="367"/>
        <end position="387"/>
    </location>
</feature>
<feature type="transmembrane region" description="Helical" evidence="3">
    <location>
        <begin position="336"/>
        <end position="355"/>
    </location>
</feature>
<evidence type="ECO:0000256" key="2">
    <source>
        <dbReference type="ARBA" id="ARBA00022803"/>
    </source>
</evidence>
<keyword evidence="3" id="KW-1133">Transmembrane helix</keyword>
<sequence>MIISRNLSWAPRFFLLGLAATCFVYWQGLYGDWFFDDTPNIVSNTDLQPQQVDTASLLNAALSSPSSTLKRPLASLSFVANYLLGGLAPFGWKLTNLAIHLLNGWLVFLLGIRLLALARQRSRTACAQPEMAAALIATGWLLLPVNVSAVLHVVQRMEMLANLCVLAGLLGYVIGRQRMIDGENGFRLCAASVIGGVLLGLASKETAILLPLYAVLLEYLLLPRAQTPDRQLAWLFGLTLLLPALVCATVLLPWLANPATWASREFSLSTRLLSEGRIVLDYLAWILVPAPHALSFHHDNFQISTGLLSPWTTLASFLALAALAALAWHYRERRPLLALGIAWYFACHLLTSTALPLELIFEHRNYFASFGILLGGVPLLLDAALPLLRVRQALLGILLLWWGGLTFATTYAWGDSMRLAAELALRAPDSARAQTSLGAELLWRANFDQASPLMTEGYALLEQARLMPKSSTRPEQVLIFTNAMLKREQDAIWWQSLIDKLRRRAPSAEDISALAVLTQCARSRQCDLPQEHMRAAFEAAESHGQRNARVLVIHSDYAWNVLVDRPLALALTVQAIDIDPGDSDSRIALARMHLVLGQNDQARLQLRALERLNRMGRLDRPIAELRKLIELRSQAARS</sequence>
<dbReference type="Proteomes" id="UP000295293">
    <property type="component" value="Unassembled WGS sequence"/>
</dbReference>
<reference evidence="4 5" key="1">
    <citation type="submission" date="2019-03" db="EMBL/GenBank/DDBJ databases">
        <title>Genomic Encyclopedia of Type Strains, Phase IV (KMG-IV): sequencing the most valuable type-strain genomes for metagenomic binning, comparative biology and taxonomic classification.</title>
        <authorList>
            <person name="Goeker M."/>
        </authorList>
    </citation>
    <scope>NUCLEOTIDE SEQUENCE [LARGE SCALE GENOMIC DNA]</scope>
    <source>
        <strain evidence="4 5">DSM 21667</strain>
    </source>
</reference>
<gene>
    <name evidence="4" type="ORF">DFR29_101325</name>
</gene>
<evidence type="ECO:0008006" key="6">
    <source>
        <dbReference type="Google" id="ProtNLM"/>
    </source>
</evidence>
<feature type="transmembrane region" description="Helical" evidence="3">
    <location>
        <begin position="130"/>
        <end position="151"/>
    </location>
</feature>
<evidence type="ECO:0000256" key="1">
    <source>
        <dbReference type="ARBA" id="ARBA00022737"/>
    </source>
</evidence>
<comment type="caution">
    <text evidence="4">The sequence shown here is derived from an EMBL/GenBank/DDBJ whole genome shotgun (WGS) entry which is preliminary data.</text>
</comment>
<evidence type="ECO:0000313" key="4">
    <source>
        <dbReference type="EMBL" id="TDR48702.1"/>
    </source>
</evidence>
<proteinExistence type="predicted"/>
<feature type="transmembrane region" description="Helical" evidence="3">
    <location>
        <begin position="186"/>
        <end position="202"/>
    </location>
</feature>
<evidence type="ECO:0000313" key="5">
    <source>
        <dbReference type="Proteomes" id="UP000295293"/>
    </source>
</evidence>
<evidence type="ECO:0000256" key="3">
    <source>
        <dbReference type="SAM" id="Phobius"/>
    </source>
</evidence>
<keyword evidence="5" id="KW-1185">Reference proteome</keyword>
<dbReference type="EMBL" id="SNZH01000001">
    <property type="protein sequence ID" value="TDR48702.1"/>
    <property type="molecule type" value="Genomic_DNA"/>
</dbReference>
<feature type="transmembrane region" description="Helical" evidence="3">
    <location>
        <begin position="232"/>
        <end position="256"/>
    </location>
</feature>
<feature type="transmembrane region" description="Helical" evidence="3">
    <location>
        <begin position="97"/>
        <end position="118"/>
    </location>
</feature>
<feature type="transmembrane region" description="Helical" evidence="3">
    <location>
        <begin position="393"/>
        <end position="413"/>
    </location>
</feature>
<name>A0A4R6ZA56_9GAMM</name>
<dbReference type="AlphaFoldDB" id="A0A4R6ZA56"/>
<dbReference type="InterPro" id="IPR052346">
    <property type="entry name" value="O-mannosyl-transferase_TMTC"/>
</dbReference>
<keyword evidence="1" id="KW-0677">Repeat</keyword>
<feature type="transmembrane region" description="Helical" evidence="3">
    <location>
        <begin position="157"/>
        <end position="174"/>
    </location>
</feature>
<accession>A0A4R6ZA56</accession>
<keyword evidence="3" id="KW-0472">Membrane</keyword>
<dbReference type="PANTHER" id="PTHR44227">
    <property type="match status" value="1"/>
</dbReference>